<protein>
    <recommendedName>
        <fullName evidence="3">Transposase</fullName>
    </recommendedName>
</protein>
<keyword evidence="2" id="KW-1185">Reference proteome</keyword>
<dbReference type="InterPro" id="IPR052035">
    <property type="entry name" value="ZnF_BED_domain_contain"/>
</dbReference>
<dbReference type="PANTHER" id="PTHR46481">
    <property type="entry name" value="ZINC FINGER BED DOMAIN-CONTAINING PROTEIN 4"/>
    <property type="match status" value="1"/>
</dbReference>
<proteinExistence type="predicted"/>
<evidence type="ECO:0000313" key="2">
    <source>
        <dbReference type="Proteomes" id="UP001630127"/>
    </source>
</evidence>
<dbReference type="EMBL" id="JBJUIK010000012">
    <property type="protein sequence ID" value="KAL3510666.1"/>
    <property type="molecule type" value="Genomic_DNA"/>
</dbReference>
<evidence type="ECO:0008006" key="3">
    <source>
        <dbReference type="Google" id="ProtNLM"/>
    </source>
</evidence>
<comment type="caution">
    <text evidence="1">The sequence shown here is derived from an EMBL/GenBank/DDBJ whole genome shotgun (WGS) entry which is preliminary data.</text>
</comment>
<name>A0ABD2YTH5_9GENT</name>
<dbReference type="InterPro" id="IPR012337">
    <property type="entry name" value="RNaseH-like_sf"/>
</dbReference>
<evidence type="ECO:0000313" key="1">
    <source>
        <dbReference type="EMBL" id="KAL3510666.1"/>
    </source>
</evidence>
<dbReference type="AlphaFoldDB" id="A0ABD2YTH5"/>
<accession>A0ABD2YTH5</accession>
<dbReference type="Proteomes" id="UP001630127">
    <property type="component" value="Unassembled WGS sequence"/>
</dbReference>
<dbReference type="SUPFAM" id="SSF140996">
    <property type="entry name" value="Hermes dimerisation domain"/>
    <property type="match status" value="1"/>
</dbReference>
<dbReference type="SUPFAM" id="SSF53098">
    <property type="entry name" value="Ribonuclease H-like"/>
    <property type="match status" value="1"/>
</dbReference>
<dbReference type="PANTHER" id="PTHR46481:SF7">
    <property type="entry name" value="ZINC FINGER BED DOMAIN-CONTAINING PROTEIN RICESLEEPER 2-LIKE"/>
    <property type="match status" value="1"/>
</dbReference>
<gene>
    <name evidence="1" type="ORF">ACH5RR_030067</name>
</gene>
<sequence length="331" mass="38911">MKTWVFDQEKTRKALARMIIVDEQPFSMVDREGFKYFREVACSNFVIPSRSTITRDNYAIYLDEKEKLKIFIKFSCQRISLTTDTWISEQRINYMFLIGHFIDNDWRSHKKVLIFCPISSHKGEAIGKAIENYLLELDIDKVFTVTVDNARSNDNAISYLEKRFSSWGTAILGGKYIHVRCVAHIINLVVNDGSKEMDNSISHVRGVVRYIRQSLARLKKFKECANKEKCQSKRLLCLDVPTRWNSTYLKLDTTQNFEKVFERYEEQDPRFRIDLKNHYDGVPTENDWVIVRRFVLFLEHFYQLTLHVSGSLHVTSNIVFNEISNAYGILK</sequence>
<reference evidence="1 2" key="1">
    <citation type="submission" date="2024-11" db="EMBL/GenBank/DDBJ databases">
        <title>A near-complete genome assembly of Cinchona calisaya.</title>
        <authorList>
            <person name="Lian D.C."/>
            <person name="Zhao X.W."/>
            <person name="Wei L."/>
        </authorList>
    </citation>
    <scope>NUCLEOTIDE SEQUENCE [LARGE SCALE GENOMIC DNA]</scope>
    <source>
        <tissue evidence="1">Nenye</tissue>
    </source>
</reference>
<organism evidence="1 2">
    <name type="scientific">Cinchona calisaya</name>
    <dbReference type="NCBI Taxonomy" id="153742"/>
    <lineage>
        <taxon>Eukaryota</taxon>
        <taxon>Viridiplantae</taxon>
        <taxon>Streptophyta</taxon>
        <taxon>Embryophyta</taxon>
        <taxon>Tracheophyta</taxon>
        <taxon>Spermatophyta</taxon>
        <taxon>Magnoliopsida</taxon>
        <taxon>eudicotyledons</taxon>
        <taxon>Gunneridae</taxon>
        <taxon>Pentapetalae</taxon>
        <taxon>asterids</taxon>
        <taxon>lamiids</taxon>
        <taxon>Gentianales</taxon>
        <taxon>Rubiaceae</taxon>
        <taxon>Cinchonoideae</taxon>
        <taxon>Cinchoneae</taxon>
        <taxon>Cinchona</taxon>
    </lineage>
</organism>